<protein>
    <recommendedName>
        <fullName evidence="6">Sterol 24-C-methyltransferase</fullName>
        <ecNumber evidence="6">2.1.1.-</ecNumber>
    </recommendedName>
    <alternativeName>
        <fullName evidence="6">Delta(24)-sterol C-methyltransferase</fullName>
    </alternativeName>
</protein>
<dbReference type="CDD" id="cd02440">
    <property type="entry name" value="AdoMet_MTases"/>
    <property type="match status" value="1"/>
</dbReference>
<dbReference type="EC" id="2.1.1.-" evidence="6"/>
<dbReference type="GO" id="GO:0006696">
    <property type="term" value="P:ergosterol biosynthetic process"/>
    <property type="evidence" value="ECO:0007669"/>
    <property type="project" value="TreeGrafter"/>
</dbReference>
<evidence type="ECO:0000256" key="5">
    <source>
        <dbReference type="PROSITE-ProRule" id="PRU01022"/>
    </source>
</evidence>
<dbReference type="GO" id="GO:0005783">
    <property type="term" value="C:endoplasmic reticulum"/>
    <property type="evidence" value="ECO:0007669"/>
    <property type="project" value="TreeGrafter"/>
</dbReference>
<dbReference type="EMBL" id="SDIL01000171">
    <property type="protein sequence ID" value="RXK34947.1"/>
    <property type="molecule type" value="Genomic_DNA"/>
</dbReference>
<reference evidence="8 9" key="1">
    <citation type="submission" date="2016-06" db="EMBL/GenBank/DDBJ databases">
        <title>Evolution of pathogenesis and genome organization in the Tremellales.</title>
        <authorList>
            <person name="Cuomo C."/>
            <person name="Litvintseva A."/>
            <person name="Heitman J."/>
            <person name="Chen Y."/>
            <person name="Sun S."/>
            <person name="Springer D."/>
            <person name="Dromer F."/>
            <person name="Young S."/>
            <person name="Zeng Q."/>
            <person name="Chapman S."/>
            <person name="Gujja S."/>
            <person name="Saif S."/>
            <person name="Birren B."/>
        </authorList>
    </citation>
    <scope>NUCLEOTIDE SEQUENCE [LARGE SCALE GENOMIC DNA]</scope>
    <source>
        <strain evidence="8 9">ATCC 28783</strain>
    </source>
</reference>
<feature type="domain" description="SAM-dependent methyltransferase Erg6/SMT-type" evidence="7">
    <location>
        <begin position="44"/>
        <end position="341"/>
    </location>
</feature>
<proteinExistence type="inferred from homology"/>
<evidence type="ECO:0000256" key="2">
    <source>
        <dbReference type="ARBA" id="ARBA00022679"/>
    </source>
</evidence>
<keyword evidence="9" id="KW-1185">Reference proteome</keyword>
<keyword evidence="6" id="KW-0752">Steroid biosynthesis</keyword>
<dbReference type="InParanoid" id="A0A4Q1BAC9"/>
<keyword evidence="3 5" id="KW-0949">S-adenosyl-L-methionine</keyword>
<dbReference type="Proteomes" id="UP000289152">
    <property type="component" value="Unassembled WGS sequence"/>
</dbReference>
<dbReference type="InterPro" id="IPR030384">
    <property type="entry name" value="MeTrfase_SMT"/>
</dbReference>
<dbReference type="STRING" id="5217.A0A4Q1BAC9"/>
<dbReference type="Pfam" id="PF08498">
    <property type="entry name" value="Sterol_MT_C"/>
    <property type="match status" value="1"/>
</dbReference>
<dbReference type="OrthoDB" id="4310724at2759"/>
<dbReference type="InterPro" id="IPR050447">
    <property type="entry name" value="Erg6_SMT_methyltransf"/>
</dbReference>
<comment type="pathway">
    <text evidence="6">Steroid metabolism.</text>
</comment>
<dbReference type="PANTHER" id="PTHR44068:SF1">
    <property type="entry name" value="HYPOTHETICAL LOC100005854"/>
    <property type="match status" value="1"/>
</dbReference>
<evidence type="ECO:0000256" key="3">
    <source>
        <dbReference type="ARBA" id="ARBA00022691"/>
    </source>
</evidence>
<dbReference type="InterPro" id="IPR013705">
    <property type="entry name" value="Sterol_MeTrfase_C"/>
</dbReference>
<dbReference type="FunFam" id="3.40.50.150:FF:000232">
    <property type="entry name" value="Sterol 24-C-methyltransferase erg6"/>
    <property type="match status" value="1"/>
</dbReference>
<comment type="similarity">
    <text evidence="4 5 6">Belongs to the class I-like SAM-binding methyltransferase superfamily. Erg6/SMT family.</text>
</comment>
<evidence type="ECO:0000313" key="9">
    <source>
        <dbReference type="Proteomes" id="UP000289152"/>
    </source>
</evidence>
<dbReference type="VEuPathDB" id="FungiDB:TREMEDRAFT_44172"/>
<dbReference type="PROSITE" id="PS51685">
    <property type="entry name" value="SAM_MT_ERG6_SMT"/>
    <property type="match status" value="1"/>
</dbReference>
<dbReference type="Pfam" id="PF08241">
    <property type="entry name" value="Methyltransf_11"/>
    <property type="match status" value="1"/>
</dbReference>
<dbReference type="SUPFAM" id="SSF53335">
    <property type="entry name" value="S-adenosyl-L-methionine-dependent methyltransferases"/>
    <property type="match status" value="1"/>
</dbReference>
<sequence>MGVETRSAARVSNYTKFWHKSSKDDNEAHRSGRLEKYTDLVNGYYDGATELYEFGWGESFHFCRFYKGEAFIQALARHEHYLASLLNLRPGMKVLDVGCGVGGPAREMARFSDATIVGVNNNQYQVDRARRKTARAALSDRVSFVKGDFMKLSEQFGEASFDAIYAIEATCHAPTFEGIYGEIYKCLKPGGLFGVYEWCMTDAWDPSIPEHKEIAHGIEIGDGIAEMRTLAAARKALKAVGFEILHEEDLADRPDPVPWYYPLEGDILKSQTLWDIFTVMRMTTVGKFFTQNAVWGLEKVGLVPKGTYDVGESLKIAAKYLVAGGQKKLFTPMALWIVRKVCFRKTDRRLVLIT</sequence>
<dbReference type="AlphaFoldDB" id="A0A4Q1BAC9"/>
<evidence type="ECO:0000313" key="8">
    <source>
        <dbReference type="EMBL" id="RXK34947.1"/>
    </source>
</evidence>
<keyword evidence="1 5" id="KW-0489">Methyltransferase</keyword>
<evidence type="ECO:0000256" key="4">
    <source>
        <dbReference type="ARBA" id="ARBA00038188"/>
    </source>
</evidence>
<keyword evidence="6" id="KW-0756">Sterol biosynthesis</keyword>
<organism evidence="8 9">
    <name type="scientific">Tremella mesenterica</name>
    <name type="common">Jelly fungus</name>
    <dbReference type="NCBI Taxonomy" id="5217"/>
    <lineage>
        <taxon>Eukaryota</taxon>
        <taxon>Fungi</taxon>
        <taxon>Dikarya</taxon>
        <taxon>Basidiomycota</taxon>
        <taxon>Agaricomycotina</taxon>
        <taxon>Tremellomycetes</taxon>
        <taxon>Tremellales</taxon>
        <taxon>Tremellaceae</taxon>
        <taxon>Tremella</taxon>
    </lineage>
</organism>
<evidence type="ECO:0000259" key="7">
    <source>
        <dbReference type="PROSITE" id="PS51685"/>
    </source>
</evidence>
<dbReference type="GO" id="GO:0032259">
    <property type="term" value="P:methylation"/>
    <property type="evidence" value="ECO:0007669"/>
    <property type="project" value="UniProtKB-KW"/>
</dbReference>
<keyword evidence="2 5" id="KW-0808">Transferase</keyword>
<name>A0A4Q1BAC9_TREME</name>
<keyword evidence="6" id="KW-1207">Sterol metabolism</keyword>
<gene>
    <name evidence="8" type="ORF">M231_07793</name>
</gene>
<dbReference type="PANTHER" id="PTHR44068">
    <property type="entry name" value="ZGC:194242"/>
    <property type="match status" value="1"/>
</dbReference>
<dbReference type="InterPro" id="IPR013216">
    <property type="entry name" value="Methyltransf_11"/>
</dbReference>
<dbReference type="Gene3D" id="3.40.50.150">
    <property type="entry name" value="Vaccinia Virus protein VP39"/>
    <property type="match status" value="1"/>
</dbReference>
<comment type="function">
    <text evidence="6">Catalyzes the transfer of methyl groups from S-adenosyl-methionine to the C-24 of sterols.</text>
</comment>
<dbReference type="GO" id="GO:0003838">
    <property type="term" value="F:sterol 24-C-methyltransferase activity"/>
    <property type="evidence" value="ECO:0007669"/>
    <property type="project" value="TreeGrafter"/>
</dbReference>
<keyword evidence="6" id="KW-0443">Lipid metabolism</keyword>
<accession>A0A4Q1BAC9</accession>
<evidence type="ECO:0000256" key="6">
    <source>
        <dbReference type="RuleBase" id="RU362025"/>
    </source>
</evidence>
<keyword evidence="6" id="KW-0753">Steroid metabolism</keyword>
<evidence type="ECO:0000256" key="1">
    <source>
        <dbReference type="ARBA" id="ARBA00022603"/>
    </source>
</evidence>
<comment type="caution">
    <text evidence="8">The sequence shown here is derived from an EMBL/GenBank/DDBJ whole genome shotgun (WGS) entry which is preliminary data.</text>
</comment>
<keyword evidence="6" id="KW-0444">Lipid biosynthesis</keyword>
<dbReference type="InterPro" id="IPR029063">
    <property type="entry name" value="SAM-dependent_MTases_sf"/>
</dbReference>
<dbReference type="FunCoup" id="A0A4Q1BAC9">
    <property type="interactions" value="127"/>
</dbReference>